<dbReference type="InterPro" id="IPR035309">
    <property type="entry name" value="PSME4"/>
</dbReference>
<dbReference type="AlphaFoldDB" id="X6MFS3"/>
<dbReference type="OrthoDB" id="17907at2759"/>
<evidence type="ECO:0000313" key="2">
    <source>
        <dbReference type="Proteomes" id="UP000023152"/>
    </source>
</evidence>
<dbReference type="GO" id="GO:0005634">
    <property type="term" value="C:nucleus"/>
    <property type="evidence" value="ECO:0007669"/>
    <property type="project" value="TreeGrafter"/>
</dbReference>
<dbReference type="GO" id="GO:0010499">
    <property type="term" value="P:proteasomal ubiquitin-independent protein catabolic process"/>
    <property type="evidence" value="ECO:0007669"/>
    <property type="project" value="TreeGrafter"/>
</dbReference>
<dbReference type="PANTHER" id="PTHR32170">
    <property type="entry name" value="PROTEASOME ACTIVATOR COMPLEX SUBUNIT 4"/>
    <property type="match status" value="1"/>
</dbReference>
<organism evidence="1 2">
    <name type="scientific">Reticulomyxa filosa</name>
    <dbReference type="NCBI Taxonomy" id="46433"/>
    <lineage>
        <taxon>Eukaryota</taxon>
        <taxon>Sar</taxon>
        <taxon>Rhizaria</taxon>
        <taxon>Retaria</taxon>
        <taxon>Foraminifera</taxon>
        <taxon>Monothalamids</taxon>
        <taxon>Reticulomyxidae</taxon>
        <taxon>Reticulomyxa</taxon>
    </lineage>
</organism>
<evidence type="ECO:0000313" key="1">
    <source>
        <dbReference type="EMBL" id="ETO12516.1"/>
    </source>
</evidence>
<dbReference type="PANTHER" id="PTHR32170:SF3">
    <property type="entry name" value="PROTEASOME ACTIVATOR COMPLEX SUBUNIT 4"/>
    <property type="match status" value="1"/>
</dbReference>
<proteinExistence type="predicted"/>
<dbReference type="EMBL" id="ASPP01021333">
    <property type="protein sequence ID" value="ETO12516.1"/>
    <property type="molecule type" value="Genomic_DNA"/>
</dbReference>
<gene>
    <name evidence="1" type="ORF">RFI_24860</name>
</gene>
<protein>
    <submittedName>
        <fullName evidence="1">Uncharacterized protein</fullName>
    </submittedName>
</protein>
<comment type="caution">
    <text evidence="1">The sequence shown here is derived from an EMBL/GenBank/DDBJ whole genome shotgun (WGS) entry which is preliminary data.</text>
</comment>
<dbReference type="Proteomes" id="UP000023152">
    <property type="component" value="Unassembled WGS sequence"/>
</dbReference>
<reference evidence="1 2" key="1">
    <citation type="journal article" date="2013" name="Curr. Biol.">
        <title>The Genome of the Foraminiferan Reticulomyxa filosa.</title>
        <authorList>
            <person name="Glockner G."/>
            <person name="Hulsmann N."/>
            <person name="Schleicher M."/>
            <person name="Noegel A.A."/>
            <person name="Eichinger L."/>
            <person name="Gallinger C."/>
            <person name="Pawlowski J."/>
            <person name="Sierra R."/>
            <person name="Euteneuer U."/>
            <person name="Pillet L."/>
            <person name="Moustafa A."/>
            <person name="Platzer M."/>
            <person name="Groth M."/>
            <person name="Szafranski K."/>
            <person name="Schliwa M."/>
        </authorList>
    </citation>
    <scope>NUCLEOTIDE SEQUENCE [LARGE SCALE GENOMIC DNA]</scope>
</reference>
<name>X6MFS3_RETFI</name>
<dbReference type="GO" id="GO:0016504">
    <property type="term" value="F:peptidase activator activity"/>
    <property type="evidence" value="ECO:0007669"/>
    <property type="project" value="InterPro"/>
</dbReference>
<dbReference type="GO" id="GO:0005829">
    <property type="term" value="C:cytosol"/>
    <property type="evidence" value="ECO:0007669"/>
    <property type="project" value="TreeGrafter"/>
</dbReference>
<dbReference type="GO" id="GO:0070628">
    <property type="term" value="F:proteasome binding"/>
    <property type="evidence" value="ECO:0007669"/>
    <property type="project" value="InterPro"/>
</dbReference>
<keyword evidence="2" id="KW-1185">Reference proteome</keyword>
<accession>X6MFS3</accession>
<sequence length="235" mass="27360">MLKKDLEKEAKKDEWANMFVKNSPPTLRNAFKDYARESLVNSYRYLEESIEKVDIEAALYYIALLKHHIEMRYPIARKKRVRIAQICMTLLTDFAIDLPNQTQIIELMTDIIKRKNLMSDGLVIAWRPLYDLLKRVHFSATGTTPSDATSTVNRHGAKLLGLLSKARQYFERSSLKEILDELLPYLNPFDWYYSSAMDMLSILLPTKQGWVREELKQYQIPSCVDNNSTTRSCPT</sequence>